<dbReference type="GO" id="GO:0080120">
    <property type="term" value="P:CAAX-box protein maturation"/>
    <property type="evidence" value="ECO:0007669"/>
    <property type="project" value="UniProtKB-ARBA"/>
</dbReference>
<accession>A0A939TM01</accession>
<feature type="domain" description="CAAX prenyl protease 2/Lysostaphin resistance protein A-like" evidence="2">
    <location>
        <begin position="152"/>
        <end position="246"/>
    </location>
</feature>
<feature type="transmembrane region" description="Helical" evidence="1">
    <location>
        <begin position="30"/>
        <end position="55"/>
    </location>
</feature>
<keyword evidence="3" id="KW-0645">Protease</keyword>
<dbReference type="GO" id="GO:0004175">
    <property type="term" value="F:endopeptidase activity"/>
    <property type="evidence" value="ECO:0007669"/>
    <property type="project" value="UniProtKB-ARBA"/>
</dbReference>
<keyword evidence="1" id="KW-0812">Transmembrane</keyword>
<evidence type="ECO:0000313" key="4">
    <source>
        <dbReference type="Proteomes" id="UP000668403"/>
    </source>
</evidence>
<keyword evidence="4" id="KW-1185">Reference proteome</keyword>
<feature type="transmembrane region" description="Helical" evidence="1">
    <location>
        <begin position="269"/>
        <end position="287"/>
    </location>
</feature>
<feature type="transmembrane region" description="Helical" evidence="1">
    <location>
        <begin position="75"/>
        <end position="95"/>
    </location>
</feature>
<protein>
    <submittedName>
        <fullName evidence="3">CPBP family intramembrane metalloprotease</fullName>
    </submittedName>
</protein>
<dbReference type="Proteomes" id="UP000668403">
    <property type="component" value="Unassembled WGS sequence"/>
</dbReference>
<dbReference type="AlphaFoldDB" id="A0A939TM01"/>
<evidence type="ECO:0000313" key="3">
    <source>
        <dbReference type="EMBL" id="MBO2988664.1"/>
    </source>
</evidence>
<keyword evidence="1" id="KW-1133">Transmembrane helix</keyword>
<proteinExistence type="predicted"/>
<feature type="transmembrane region" description="Helical" evidence="1">
    <location>
        <begin position="239"/>
        <end position="257"/>
    </location>
</feature>
<keyword evidence="3" id="KW-0482">Metalloprotease</keyword>
<feature type="transmembrane region" description="Helical" evidence="1">
    <location>
        <begin position="144"/>
        <end position="163"/>
    </location>
</feature>
<evidence type="ECO:0000256" key="1">
    <source>
        <dbReference type="SAM" id="Phobius"/>
    </source>
</evidence>
<sequence>MTPHATSSTPDSRTTYVTALRLDGGRWRPIIAITSGMTIFLLLVFVASTPVAIAIDTTLGIAPYDPDAPTITVGLWAGGNLLLAALIPISALLQWGIFGVRPGRLSSVSGRFRWRWLAEVAVIFVPLWLVVTAVLQSIAPAQGAPVSGTALLLILMCLTAVPLQSAGEEWLFRGLLFRAVGALFACRRVAVVVAVITTSLAFAVVHAPGSAWALGYYLVMGVCFAALTHTTGGLEASSLAHATGNTLLTLPIVLTGGLNDLATLDGPVYLVPAAAMMLATVVIGWRARRRGLTPRTV</sequence>
<feature type="transmembrane region" description="Helical" evidence="1">
    <location>
        <begin position="175"/>
        <end position="203"/>
    </location>
</feature>
<keyword evidence="1" id="KW-0472">Membrane</keyword>
<dbReference type="Pfam" id="PF02517">
    <property type="entry name" value="Rce1-like"/>
    <property type="match status" value="1"/>
</dbReference>
<reference evidence="3" key="1">
    <citation type="submission" date="2021-03" db="EMBL/GenBank/DDBJ databases">
        <title>Leucobacter chromiisoli sp. nov., isolated from chromium-containing soil of chemical plant.</title>
        <authorList>
            <person name="Xu Z."/>
        </authorList>
    </citation>
    <scope>NUCLEOTIDE SEQUENCE</scope>
    <source>
        <strain evidence="3">K 70/01</strain>
    </source>
</reference>
<feature type="transmembrane region" description="Helical" evidence="1">
    <location>
        <begin position="116"/>
        <end position="138"/>
    </location>
</feature>
<gene>
    <name evidence="3" type="ORF">J4H85_01435</name>
</gene>
<organism evidence="3 4">
    <name type="scientific">Leucobacter tardus</name>
    <dbReference type="NCBI Taxonomy" id="501483"/>
    <lineage>
        <taxon>Bacteria</taxon>
        <taxon>Bacillati</taxon>
        <taxon>Actinomycetota</taxon>
        <taxon>Actinomycetes</taxon>
        <taxon>Micrococcales</taxon>
        <taxon>Microbacteriaceae</taxon>
        <taxon>Leucobacter</taxon>
    </lineage>
</organism>
<dbReference type="InterPro" id="IPR003675">
    <property type="entry name" value="Rce1/LyrA-like_dom"/>
</dbReference>
<comment type="caution">
    <text evidence="3">The sequence shown here is derived from an EMBL/GenBank/DDBJ whole genome shotgun (WGS) entry which is preliminary data.</text>
</comment>
<name>A0A939TM01_9MICO</name>
<keyword evidence="3" id="KW-0378">Hydrolase</keyword>
<dbReference type="GO" id="GO:0008237">
    <property type="term" value="F:metallopeptidase activity"/>
    <property type="evidence" value="ECO:0007669"/>
    <property type="project" value="UniProtKB-KW"/>
</dbReference>
<dbReference type="EMBL" id="JAGFBF010000001">
    <property type="protein sequence ID" value="MBO2988664.1"/>
    <property type="molecule type" value="Genomic_DNA"/>
</dbReference>
<dbReference type="RefSeq" id="WP_208236193.1">
    <property type="nucleotide sequence ID" value="NZ_BAAAQU010000001.1"/>
</dbReference>
<feature type="transmembrane region" description="Helical" evidence="1">
    <location>
        <begin position="209"/>
        <end position="227"/>
    </location>
</feature>
<evidence type="ECO:0000259" key="2">
    <source>
        <dbReference type="Pfam" id="PF02517"/>
    </source>
</evidence>